<proteinExistence type="predicted"/>
<keyword evidence="3" id="KW-1185">Reference proteome</keyword>
<evidence type="ECO:0000313" key="2">
    <source>
        <dbReference type="EMBL" id="MCL1633680.1"/>
    </source>
</evidence>
<gene>
    <name evidence="2" type="ORF">M2650_03345</name>
</gene>
<feature type="chain" id="PRO_5046939325" description="SH3 domain-containing protein" evidence="1">
    <location>
        <begin position="23"/>
        <end position="194"/>
    </location>
</feature>
<sequence length="194" mass="21209">MNASLRILLCALALSCAGSVAAAERADCAALAATADGEPDFRPPLQAKVTGKGRLHFHNAPSAACRQKIFVIPGDALTVYKPYQGWVQVMYVSRAGKDFTGWVEEKRLAIEGAYGQDPAAAELPKDVVAFISRRDDCEHFLGEEPYDAERREYLAKTVRELCTGSNEELAALRGKYRNNEAVIQALSGYERIAE</sequence>
<accession>A0ABT0MFP2</accession>
<reference evidence="2 3" key="1">
    <citation type="submission" date="2022-05" db="EMBL/GenBank/DDBJ databases">
        <title>Luteimonas sp. SX5, whole genome shotgun sequencing project.</title>
        <authorList>
            <person name="Zhao G."/>
            <person name="Shen L."/>
        </authorList>
    </citation>
    <scope>NUCLEOTIDE SEQUENCE [LARGE SCALE GENOMIC DNA]</scope>
    <source>
        <strain evidence="2 3">SX5</strain>
    </source>
</reference>
<dbReference type="RefSeq" id="WP_249471152.1">
    <property type="nucleotide sequence ID" value="NZ_JAMBEP010000001.1"/>
</dbReference>
<dbReference type="Proteomes" id="UP001431217">
    <property type="component" value="Unassembled WGS sequence"/>
</dbReference>
<keyword evidence="1" id="KW-0732">Signal</keyword>
<dbReference type="EMBL" id="JAMBEP010000001">
    <property type="protein sequence ID" value="MCL1633680.1"/>
    <property type="molecule type" value="Genomic_DNA"/>
</dbReference>
<evidence type="ECO:0000313" key="3">
    <source>
        <dbReference type="Proteomes" id="UP001431217"/>
    </source>
</evidence>
<evidence type="ECO:0008006" key="4">
    <source>
        <dbReference type="Google" id="ProtNLM"/>
    </source>
</evidence>
<evidence type="ECO:0000256" key="1">
    <source>
        <dbReference type="SAM" id="SignalP"/>
    </source>
</evidence>
<organism evidence="2 3">
    <name type="scientific">Luteimonas galliterrae</name>
    <dbReference type="NCBI Taxonomy" id="2940486"/>
    <lineage>
        <taxon>Bacteria</taxon>
        <taxon>Pseudomonadati</taxon>
        <taxon>Pseudomonadota</taxon>
        <taxon>Gammaproteobacteria</taxon>
        <taxon>Lysobacterales</taxon>
        <taxon>Lysobacteraceae</taxon>
        <taxon>Luteimonas</taxon>
    </lineage>
</organism>
<feature type="signal peptide" evidence="1">
    <location>
        <begin position="1"/>
        <end position="22"/>
    </location>
</feature>
<protein>
    <recommendedName>
        <fullName evidence="4">SH3 domain-containing protein</fullName>
    </recommendedName>
</protein>
<name>A0ABT0MFP2_9GAMM</name>
<comment type="caution">
    <text evidence="2">The sequence shown here is derived from an EMBL/GenBank/DDBJ whole genome shotgun (WGS) entry which is preliminary data.</text>
</comment>